<dbReference type="InterPro" id="IPR013975">
    <property type="entry name" value="Tscrpt_reg_BetR_N"/>
</dbReference>
<evidence type="ECO:0000313" key="3">
    <source>
        <dbReference type="Proteomes" id="UP001610063"/>
    </source>
</evidence>
<evidence type="ECO:0000313" key="2">
    <source>
        <dbReference type="EMBL" id="MFH6985436.1"/>
    </source>
</evidence>
<reference evidence="2 3" key="1">
    <citation type="journal article" date="2013" name="Int. J. Syst. Evol. Microbiol.">
        <title>Marinoscillum luteum sp. nov., isolated from marine sediment.</title>
        <authorList>
            <person name="Cha I.T."/>
            <person name="Park S.J."/>
            <person name="Kim S.J."/>
            <person name="Kim J.G."/>
            <person name="Jung M.Y."/>
            <person name="Shin K.S."/>
            <person name="Kwon K.K."/>
            <person name="Yang S.H."/>
            <person name="Seo Y.S."/>
            <person name="Rhee S.K."/>
        </authorList>
    </citation>
    <scope>NUCLEOTIDE SEQUENCE [LARGE SCALE GENOMIC DNA]</scope>
    <source>
        <strain evidence="2 3">KCTC 23939</strain>
    </source>
</reference>
<feature type="domain" description="Transcription regulator BetR N-terminal" evidence="1">
    <location>
        <begin position="26"/>
        <end position="74"/>
    </location>
</feature>
<sequence length="330" mass="39292">MNSDRDIQISFLEWVKTQKPEGKFVEELETLLDISKDSAYRRMRGDTLLTFNEIRKISQHFGASLDTFFNLSKDTVLFHKRMLNVNYGYLDFLKSVLASVKMIQEDESYHMTYVAKDIPPFHYFRFPELSRFKSFFWRRTILKEPSLMNQVYGPNVISKEMLDICAEIWNTYQQIPSLEIWSDETINITLRQIEYSYETNMITSDQFRTLVDDIRSLLTIINKEAEEGHKMHPDNSQRLINGKFDLYYNEIEIGDNTVFFSLGNRRMVMKTYNMLNLLNTTDHAFCENIEQYIKNILQKSVPISNSSEKERLKFFHKMNQKVDLFEQKVR</sequence>
<dbReference type="RefSeq" id="WP_395418892.1">
    <property type="nucleotide sequence ID" value="NZ_JBIPKE010000020.1"/>
</dbReference>
<protein>
    <submittedName>
        <fullName evidence="2">Helix-turn-helix domain-containing protein</fullName>
    </submittedName>
</protein>
<dbReference type="EMBL" id="JBIPKE010000020">
    <property type="protein sequence ID" value="MFH6985436.1"/>
    <property type="molecule type" value="Genomic_DNA"/>
</dbReference>
<dbReference type="Proteomes" id="UP001610063">
    <property type="component" value="Unassembled WGS sequence"/>
</dbReference>
<organism evidence="2 3">
    <name type="scientific">Marinoscillum luteum</name>
    <dbReference type="NCBI Taxonomy" id="861051"/>
    <lineage>
        <taxon>Bacteria</taxon>
        <taxon>Pseudomonadati</taxon>
        <taxon>Bacteroidota</taxon>
        <taxon>Cytophagia</taxon>
        <taxon>Cytophagales</taxon>
        <taxon>Reichenbachiellaceae</taxon>
        <taxon>Marinoscillum</taxon>
    </lineage>
</organism>
<keyword evidence="3" id="KW-1185">Reference proteome</keyword>
<name>A0ABW7NCY1_9BACT</name>
<accession>A0ABW7NCY1</accession>
<comment type="caution">
    <text evidence="2">The sequence shown here is derived from an EMBL/GenBank/DDBJ whole genome shotgun (WGS) entry which is preliminary data.</text>
</comment>
<evidence type="ECO:0000259" key="1">
    <source>
        <dbReference type="Pfam" id="PF08667"/>
    </source>
</evidence>
<dbReference type="Pfam" id="PF08667">
    <property type="entry name" value="BetR"/>
    <property type="match status" value="1"/>
</dbReference>
<gene>
    <name evidence="2" type="ORF">ACHKAR_18440</name>
</gene>
<proteinExistence type="predicted"/>